<name>A0A8K0P4A4_LADFU</name>
<feature type="compositionally biased region" description="Basic and acidic residues" evidence="6">
    <location>
        <begin position="202"/>
        <end position="218"/>
    </location>
</feature>
<keyword evidence="7" id="KW-0472">Membrane</keyword>
<keyword evidence="9" id="KW-1185">Reference proteome</keyword>
<dbReference type="PROSITE" id="PS50005">
    <property type="entry name" value="TPR"/>
    <property type="match status" value="1"/>
</dbReference>
<evidence type="ECO:0000313" key="8">
    <source>
        <dbReference type="EMBL" id="KAG8235355.1"/>
    </source>
</evidence>
<dbReference type="InterPro" id="IPR011990">
    <property type="entry name" value="TPR-like_helical_dom_sf"/>
</dbReference>
<evidence type="ECO:0000256" key="3">
    <source>
        <dbReference type="ARBA" id="ARBA00022737"/>
    </source>
</evidence>
<comment type="subcellular location">
    <subcellularLocation>
        <location evidence="1">Cytoplasm</location>
    </subcellularLocation>
</comment>
<evidence type="ECO:0000313" key="9">
    <source>
        <dbReference type="Proteomes" id="UP000792457"/>
    </source>
</evidence>
<feature type="repeat" description="TPR" evidence="5">
    <location>
        <begin position="66"/>
        <end position="99"/>
    </location>
</feature>
<dbReference type="GO" id="GO:0051879">
    <property type="term" value="F:Hsp90 protein binding"/>
    <property type="evidence" value="ECO:0007669"/>
    <property type="project" value="TreeGrafter"/>
</dbReference>
<evidence type="ECO:0000256" key="1">
    <source>
        <dbReference type="ARBA" id="ARBA00004496"/>
    </source>
</evidence>
<keyword evidence="3" id="KW-0677">Repeat</keyword>
<keyword evidence="7" id="KW-1133">Transmembrane helix</keyword>
<evidence type="ECO:0000256" key="6">
    <source>
        <dbReference type="SAM" id="MobiDB-lite"/>
    </source>
</evidence>
<keyword evidence="2" id="KW-0963">Cytoplasm</keyword>
<evidence type="ECO:0000256" key="4">
    <source>
        <dbReference type="ARBA" id="ARBA00022803"/>
    </source>
</evidence>
<dbReference type="PANTHER" id="PTHR22904:SF532">
    <property type="entry name" value="HEAT SHOCK PROTEIN STI1-LIKE PROTEIN"/>
    <property type="match status" value="1"/>
</dbReference>
<reference evidence="8" key="1">
    <citation type="submission" date="2013-04" db="EMBL/GenBank/DDBJ databases">
        <authorList>
            <person name="Qu J."/>
            <person name="Murali S.C."/>
            <person name="Bandaranaike D."/>
            <person name="Bellair M."/>
            <person name="Blankenburg K."/>
            <person name="Chao H."/>
            <person name="Dinh H."/>
            <person name="Doddapaneni H."/>
            <person name="Downs B."/>
            <person name="Dugan-Rocha S."/>
            <person name="Elkadiri S."/>
            <person name="Gnanaolivu R.D."/>
            <person name="Hernandez B."/>
            <person name="Javaid M."/>
            <person name="Jayaseelan J.C."/>
            <person name="Lee S."/>
            <person name="Li M."/>
            <person name="Ming W."/>
            <person name="Munidasa M."/>
            <person name="Muniz J."/>
            <person name="Nguyen L."/>
            <person name="Ongeri F."/>
            <person name="Osuji N."/>
            <person name="Pu L.-L."/>
            <person name="Puazo M."/>
            <person name="Qu C."/>
            <person name="Quiroz J."/>
            <person name="Raj R."/>
            <person name="Weissenberger G."/>
            <person name="Xin Y."/>
            <person name="Zou X."/>
            <person name="Han Y."/>
            <person name="Richards S."/>
            <person name="Worley K."/>
            <person name="Muzny D."/>
            <person name="Gibbs R."/>
        </authorList>
    </citation>
    <scope>NUCLEOTIDE SEQUENCE</scope>
    <source>
        <strain evidence="8">Sampled in the wild</strain>
    </source>
</reference>
<dbReference type="Proteomes" id="UP000792457">
    <property type="component" value="Unassembled WGS sequence"/>
</dbReference>
<dbReference type="GO" id="GO:0005737">
    <property type="term" value="C:cytoplasm"/>
    <property type="evidence" value="ECO:0007669"/>
    <property type="project" value="UniProtKB-SubCell"/>
</dbReference>
<gene>
    <name evidence="8" type="ORF">J437_LFUL015864</name>
</gene>
<reference evidence="8" key="2">
    <citation type="submission" date="2017-10" db="EMBL/GenBank/DDBJ databases">
        <title>Ladona fulva Genome sequencing and assembly.</title>
        <authorList>
            <person name="Murali S."/>
            <person name="Richards S."/>
            <person name="Bandaranaike D."/>
            <person name="Bellair M."/>
            <person name="Blankenburg K."/>
            <person name="Chao H."/>
            <person name="Dinh H."/>
            <person name="Doddapaneni H."/>
            <person name="Dugan-Rocha S."/>
            <person name="Elkadiri S."/>
            <person name="Gnanaolivu R."/>
            <person name="Hernandez B."/>
            <person name="Skinner E."/>
            <person name="Javaid M."/>
            <person name="Lee S."/>
            <person name="Li M."/>
            <person name="Ming W."/>
            <person name="Munidasa M."/>
            <person name="Muniz J."/>
            <person name="Nguyen L."/>
            <person name="Hughes D."/>
            <person name="Osuji N."/>
            <person name="Pu L.-L."/>
            <person name="Puazo M."/>
            <person name="Qu C."/>
            <person name="Quiroz J."/>
            <person name="Raj R."/>
            <person name="Weissenberger G."/>
            <person name="Xin Y."/>
            <person name="Zou X."/>
            <person name="Han Y."/>
            <person name="Worley K."/>
            <person name="Muzny D."/>
            <person name="Gibbs R."/>
        </authorList>
    </citation>
    <scope>NUCLEOTIDE SEQUENCE</scope>
    <source>
        <strain evidence="8">Sampled in the wild</strain>
    </source>
</reference>
<evidence type="ECO:0000256" key="5">
    <source>
        <dbReference type="PROSITE-ProRule" id="PRU00339"/>
    </source>
</evidence>
<organism evidence="8 9">
    <name type="scientific">Ladona fulva</name>
    <name type="common">Scarce chaser dragonfly</name>
    <name type="synonym">Libellula fulva</name>
    <dbReference type="NCBI Taxonomy" id="123851"/>
    <lineage>
        <taxon>Eukaryota</taxon>
        <taxon>Metazoa</taxon>
        <taxon>Ecdysozoa</taxon>
        <taxon>Arthropoda</taxon>
        <taxon>Hexapoda</taxon>
        <taxon>Insecta</taxon>
        <taxon>Pterygota</taxon>
        <taxon>Palaeoptera</taxon>
        <taxon>Odonata</taxon>
        <taxon>Epiprocta</taxon>
        <taxon>Anisoptera</taxon>
        <taxon>Libelluloidea</taxon>
        <taxon>Libellulidae</taxon>
        <taxon>Ladona</taxon>
    </lineage>
</organism>
<dbReference type="SUPFAM" id="SSF48452">
    <property type="entry name" value="TPR-like"/>
    <property type="match status" value="1"/>
</dbReference>
<proteinExistence type="predicted"/>
<evidence type="ECO:0000256" key="7">
    <source>
        <dbReference type="SAM" id="Phobius"/>
    </source>
</evidence>
<dbReference type="SMART" id="SM00028">
    <property type="entry name" value="TPR"/>
    <property type="match status" value="3"/>
</dbReference>
<accession>A0A8K0P4A4</accession>
<dbReference type="AlphaFoldDB" id="A0A8K0P4A4"/>
<feature type="transmembrane region" description="Helical" evidence="7">
    <location>
        <begin position="151"/>
        <end position="172"/>
    </location>
</feature>
<evidence type="ECO:0000256" key="2">
    <source>
        <dbReference type="ARBA" id="ARBA00022490"/>
    </source>
</evidence>
<dbReference type="Gene3D" id="1.25.40.10">
    <property type="entry name" value="Tetratricopeptide repeat domain"/>
    <property type="match status" value="1"/>
</dbReference>
<comment type="caution">
    <text evidence="8">The sequence shown here is derived from an EMBL/GenBank/DDBJ whole genome shotgun (WGS) entry which is preliminary data.</text>
</comment>
<feature type="transmembrane region" description="Helical" evidence="7">
    <location>
        <begin position="123"/>
        <end position="145"/>
    </location>
</feature>
<feature type="compositionally biased region" description="Basic residues" evidence="6">
    <location>
        <begin position="219"/>
        <end position="235"/>
    </location>
</feature>
<protein>
    <submittedName>
        <fullName evidence="8">Uncharacterized protein</fullName>
    </submittedName>
</protein>
<keyword evidence="4 5" id="KW-0802">TPR repeat</keyword>
<keyword evidence="7" id="KW-0812">Transmembrane</keyword>
<dbReference type="InterPro" id="IPR019734">
    <property type="entry name" value="TPR_rpt"/>
</dbReference>
<feature type="region of interest" description="Disordered" evidence="6">
    <location>
        <begin position="202"/>
        <end position="235"/>
    </location>
</feature>
<dbReference type="OrthoDB" id="2423701at2759"/>
<dbReference type="PANTHER" id="PTHR22904">
    <property type="entry name" value="TPR REPEAT CONTAINING PROTEIN"/>
    <property type="match status" value="1"/>
</dbReference>
<sequence length="235" mass="26491">MKEKGNKCVKDGNYAEAELHYTDAIKLDPQNPSLYSNRSLAFLKMQQFHFALEDAKQTLKLKPEWAKGYFRKAEVEYATYHFNDALLSYKMALQLQPEDQSIMDAIRRATLGRQKDRKADEQIPWLGAGIGIIVGVTIVIGEHAFTQKPTLGHPILMALLTIGIAMLGYGIARGFRYWVKCQRKALLQPPVDLFDDGKDEAAETAEEEIKGGGGERGHRYTKAQARQRFKKGKSS</sequence>
<dbReference type="EMBL" id="KZ308900">
    <property type="protein sequence ID" value="KAG8235355.1"/>
    <property type="molecule type" value="Genomic_DNA"/>
</dbReference>
<dbReference type="FunFam" id="1.25.40.10:FF:000020">
    <property type="entry name" value="Stress-induced phosphoprotein 1"/>
    <property type="match status" value="1"/>
</dbReference>
<dbReference type="Pfam" id="PF13414">
    <property type="entry name" value="TPR_11"/>
    <property type="match status" value="1"/>
</dbReference>